<gene>
    <name evidence="1" type="ORF">SPARVUS_LOCUS1438353</name>
</gene>
<reference evidence="1" key="1">
    <citation type="submission" date="2023-05" db="EMBL/GenBank/DDBJ databases">
        <authorList>
            <person name="Stuckert A."/>
        </authorList>
    </citation>
    <scope>NUCLEOTIDE SEQUENCE</scope>
</reference>
<dbReference type="EMBL" id="CATNWA010000883">
    <property type="protein sequence ID" value="CAI9538451.1"/>
    <property type="molecule type" value="Genomic_DNA"/>
</dbReference>
<proteinExistence type="predicted"/>
<evidence type="ECO:0000313" key="1">
    <source>
        <dbReference type="EMBL" id="CAI9538451.1"/>
    </source>
</evidence>
<protein>
    <submittedName>
        <fullName evidence="1">Uncharacterized protein</fullName>
    </submittedName>
</protein>
<accession>A0ABN9AR37</accession>
<evidence type="ECO:0000313" key="2">
    <source>
        <dbReference type="Proteomes" id="UP001162483"/>
    </source>
</evidence>
<dbReference type="Proteomes" id="UP001162483">
    <property type="component" value="Unassembled WGS sequence"/>
</dbReference>
<name>A0ABN9AR37_9NEOB</name>
<keyword evidence="2" id="KW-1185">Reference proteome</keyword>
<comment type="caution">
    <text evidence="1">The sequence shown here is derived from an EMBL/GenBank/DDBJ whole genome shotgun (WGS) entry which is preliminary data.</text>
</comment>
<sequence length="59" mass="7084">NLDIFIDIVPFIGHSQAWTRTKNKPGHFGLSSPKPRDPFLRAWWWNARVWLQEWPLRPC</sequence>
<organism evidence="1 2">
    <name type="scientific">Staurois parvus</name>
    <dbReference type="NCBI Taxonomy" id="386267"/>
    <lineage>
        <taxon>Eukaryota</taxon>
        <taxon>Metazoa</taxon>
        <taxon>Chordata</taxon>
        <taxon>Craniata</taxon>
        <taxon>Vertebrata</taxon>
        <taxon>Euteleostomi</taxon>
        <taxon>Amphibia</taxon>
        <taxon>Batrachia</taxon>
        <taxon>Anura</taxon>
        <taxon>Neobatrachia</taxon>
        <taxon>Ranoidea</taxon>
        <taxon>Ranidae</taxon>
        <taxon>Staurois</taxon>
    </lineage>
</organism>
<feature type="non-terminal residue" evidence="1">
    <location>
        <position position="1"/>
    </location>
</feature>